<dbReference type="PROSITE" id="PS00070">
    <property type="entry name" value="ALDEHYDE_DEHYDR_CYS"/>
    <property type="match status" value="1"/>
</dbReference>
<dbReference type="Gene3D" id="3.40.309.10">
    <property type="entry name" value="Aldehyde Dehydrogenase, Chain A, domain 2"/>
    <property type="match status" value="1"/>
</dbReference>
<evidence type="ECO:0000256" key="5">
    <source>
        <dbReference type="PROSITE-ProRule" id="PRU10007"/>
    </source>
</evidence>
<feature type="active site" evidence="4 5">
    <location>
        <position position="239"/>
    </location>
</feature>
<dbReference type="OrthoDB" id="440325at2759"/>
<dbReference type="AlphaFoldDB" id="A0A137NZ50"/>
<dbReference type="PANTHER" id="PTHR43570">
    <property type="entry name" value="ALDEHYDE DEHYDROGENASE"/>
    <property type="match status" value="1"/>
</dbReference>
<dbReference type="STRING" id="796925.A0A137NZ50"/>
<evidence type="ECO:0000256" key="1">
    <source>
        <dbReference type="ARBA" id="ARBA00009986"/>
    </source>
</evidence>
<keyword evidence="9" id="KW-1185">Reference proteome</keyword>
<sequence>MTTAYASGLLNNIQPPTDAEIRNLPEFTASNVADIANDRKVLHQSYLSGKTRSYEWRVQNLKNLRQLVIENQELICHAAYHDFKAIGPVSQEIAGFISEVENHLENLKTWMKPTTKGSPWAFLGNKSKIYHEPLGTVLVIAPWNFPIMLSLEPVIGAISAGNCVVLKPSELTPYLSAVMAELFSKYMDPNCFKVYNGGPEVATELLKQRWDYIFYTGNGTVGRIIMRAAAEHLTPVTLELGGKSPAVVDLDTIDVNAFAKRLFFGKLFNSGQVCVGIDYILTLPQHVEPIVNALKNLIHECLGDDPLKSDELQKIVNDRHVQRLLNLIPEKNSKKDGEVAYGGRYNLTELMKEEIFGPILAIVAMDNFDDCFDYIKAHDKPLASYIFSNNSKLIERFKTEISSGGQCINESILHVAHPHFHFGGVGESGIGAYHGKHTFDIFSHHKPVLEKDWLLTSLDKAANFPKVLRPSTAESWFLVRWYYSFSMTFKWLYILVKSLASNPKRNTRK</sequence>
<dbReference type="OMA" id="AVANCIV"/>
<evidence type="ECO:0000259" key="7">
    <source>
        <dbReference type="Pfam" id="PF00171"/>
    </source>
</evidence>
<dbReference type="Proteomes" id="UP000070444">
    <property type="component" value="Unassembled WGS sequence"/>
</dbReference>
<dbReference type="CDD" id="cd07087">
    <property type="entry name" value="ALDH_F3-13-14_CALDH-like"/>
    <property type="match status" value="1"/>
</dbReference>
<keyword evidence="2 3" id="KW-0560">Oxidoreductase</keyword>
<evidence type="ECO:0000256" key="6">
    <source>
        <dbReference type="RuleBase" id="RU003345"/>
    </source>
</evidence>
<dbReference type="SUPFAM" id="SSF53720">
    <property type="entry name" value="ALDH-like"/>
    <property type="match status" value="1"/>
</dbReference>
<reference evidence="8 9" key="1">
    <citation type="journal article" date="2015" name="Genome Biol. Evol.">
        <title>Phylogenomic analyses indicate that early fungi evolved digesting cell walls of algal ancestors of land plants.</title>
        <authorList>
            <person name="Chang Y."/>
            <person name="Wang S."/>
            <person name="Sekimoto S."/>
            <person name="Aerts A.L."/>
            <person name="Choi C."/>
            <person name="Clum A."/>
            <person name="LaButti K.M."/>
            <person name="Lindquist E.A."/>
            <person name="Yee Ngan C."/>
            <person name="Ohm R.A."/>
            <person name="Salamov A.A."/>
            <person name="Grigoriev I.V."/>
            <person name="Spatafora J.W."/>
            <person name="Berbee M.L."/>
        </authorList>
    </citation>
    <scope>NUCLEOTIDE SEQUENCE [LARGE SCALE GENOMIC DNA]</scope>
    <source>
        <strain evidence="8 9">NRRL 28638</strain>
    </source>
</reference>
<dbReference type="GO" id="GO:0004029">
    <property type="term" value="F:aldehyde dehydrogenase (NAD+) activity"/>
    <property type="evidence" value="ECO:0007669"/>
    <property type="project" value="TreeGrafter"/>
</dbReference>
<feature type="active site" evidence="4">
    <location>
        <position position="274"/>
    </location>
</feature>
<dbReference type="InterPro" id="IPR015590">
    <property type="entry name" value="Aldehyde_DH_dom"/>
</dbReference>
<evidence type="ECO:0000256" key="2">
    <source>
        <dbReference type="ARBA" id="ARBA00023002"/>
    </source>
</evidence>
<name>A0A137NZ50_CONC2</name>
<evidence type="ECO:0000256" key="3">
    <source>
        <dbReference type="PIRNR" id="PIRNR036492"/>
    </source>
</evidence>
<dbReference type="InterPro" id="IPR016160">
    <property type="entry name" value="Ald_DH_CS_CYS"/>
</dbReference>
<feature type="domain" description="Aldehyde dehydrogenase" evidence="7">
    <location>
        <begin position="10"/>
        <end position="446"/>
    </location>
</feature>
<dbReference type="InterPro" id="IPR016161">
    <property type="entry name" value="Ald_DH/histidinol_DH"/>
</dbReference>
<organism evidence="8 9">
    <name type="scientific">Conidiobolus coronatus (strain ATCC 28846 / CBS 209.66 / NRRL 28638)</name>
    <name type="common">Delacroixia coronata</name>
    <dbReference type="NCBI Taxonomy" id="796925"/>
    <lineage>
        <taxon>Eukaryota</taxon>
        <taxon>Fungi</taxon>
        <taxon>Fungi incertae sedis</taxon>
        <taxon>Zoopagomycota</taxon>
        <taxon>Entomophthoromycotina</taxon>
        <taxon>Entomophthoromycetes</taxon>
        <taxon>Entomophthorales</taxon>
        <taxon>Ancylistaceae</taxon>
        <taxon>Conidiobolus</taxon>
    </lineage>
</organism>
<dbReference type="GO" id="GO:0006081">
    <property type="term" value="P:aldehyde metabolic process"/>
    <property type="evidence" value="ECO:0007669"/>
    <property type="project" value="InterPro"/>
</dbReference>
<dbReference type="InterPro" id="IPR016162">
    <property type="entry name" value="Ald_DH_N"/>
</dbReference>
<dbReference type="FunFam" id="3.40.605.10:FF:000004">
    <property type="entry name" value="Aldehyde dehydrogenase"/>
    <property type="match status" value="1"/>
</dbReference>
<gene>
    <name evidence="8" type="ORF">CONCODRAFT_76138</name>
</gene>
<evidence type="ECO:0000313" key="9">
    <source>
        <dbReference type="Proteomes" id="UP000070444"/>
    </source>
</evidence>
<dbReference type="PANTHER" id="PTHR43570:SF16">
    <property type="entry name" value="ALDEHYDE DEHYDROGENASE TYPE III, ISOFORM Q"/>
    <property type="match status" value="1"/>
</dbReference>
<comment type="similarity">
    <text evidence="1 3 6">Belongs to the aldehyde dehydrogenase family.</text>
</comment>
<dbReference type="PIRSF" id="PIRSF036492">
    <property type="entry name" value="ALDH"/>
    <property type="match status" value="1"/>
</dbReference>
<dbReference type="EMBL" id="KQ964609">
    <property type="protein sequence ID" value="KXN67869.1"/>
    <property type="molecule type" value="Genomic_DNA"/>
</dbReference>
<evidence type="ECO:0000313" key="8">
    <source>
        <dbReference type="EMBL" id="KXN67869.1"/>
    </source>
</evidence>
<proteinExistence type="inferred from homology"/>
<dbReference type="Gene3D" id="3.40.605.10">
    <property type="entry name" value="Aldehyde Dehydrogenase, Chain A, domain 1"/>
    <property type="match status" value="1"/>
</dbReference>
<protein>
    <recommendedName>
        <fullName evidence="3">Aldehyde dehydrogenase</fullName>
    </recommendedName>
</protein>
<dbReference type="InterPro" id="IPR029510">
    <property type="entry name" value="Ald_DH_CS_GLU"/>
</dbReference>
<dbReference type="InterPro" id="IPR016163">
    <property type="entry name" value="Ald_DH_C"/>
</dbReference>
<dbReference type="PROSITE" id="PS00687">
    <property type="entry name" value="ALDEHYDE_DEHYDR_GLU"/>
    <property type="match status" value="1"/>
</dbReference>
<accession>A0A137NZ50</accession>
<dbReference type="Pfam" id="PF00171">
    <property type="entry name" value="Aldedh"/>
    <property type="match status" value="1"/>
</dbReference>
<dbReference type="GO" id="GO:0005737">
    <property type="term" value="C:cytoplasm"/>
    <property type="evidence" value="ECO:0007669"/>
    <property type="project" value="TreeGrafter"/>
</dbReference>
<evidence type="ECO:0000256" key="4">
    <source>
        <dbReference type="PIRSR" id="PIRSR036492-1"/>
    </source>
</evidence>
<dbReference type="InterPro" id="IPR012394">
    <property type="entry name" value="Aldehyde_DH_NAD(P)"/>
</dbReference>